<dbReference type="InterPro" id="IPR029752">
    <property type="entry name" value="D-isomer_DH_CS1"/>
</dbReference>
<dbReference type="Pfam" id="PF00389">
    <property type="entry name" value="2-Hacid_dh"/>
    <property type="match status" value="1"/>
</dbReference>
<comment type="caution">
    <text evidence="7">The sequence shown here is derived from an EMBL/GenBank/DDBJ whole genome shotgun (WGS) entry which is preliminary data.</text>
</comment>
<dbReference type="InterPro" id="IPR006140">
    <property type="entry name" value="D-isomer_DH_NAD-bd"/>
</dbReference>
<comment type="similarity">
    <text evidence="1 4">Belongs to the D-isomer specific 2-hydroxyacid dehydrogenase family.</text>
</comment>
<evidence type="ECO:0000256" key="1">
    <source>
        <dbReference type="ARBA" id="ARBA00005854"/>
    </source>
</evidence>
<dbReference type="EC" id="1.1.1.29" evidence="7"/>
<protein>
    <submittedName>
        <fullName evidence="7">Glycerate dehydrogenase</fullName>
        <ecNumber evidence="7">1.1.1.29</ecNumber>
    </submittedName>
</protein>
<accession>A0A846QRP1</accession>
<dbReference type="PANTHER" id="PTHR43761:SF1">
    <property type="entry name" value="D-ISOMER SPECIFIC 2-HYDROXYACID DEHYDROGENASE CATALYTIC DOMAIN-CONTAINING PROTEIN-RELATED"/>
    <property type="match status" value="1"/>
</dbReference>
<keyword evidence="3" id="KW-0520">NAD</keyword>
<dbReference type="Gene3D" id="3.40.50.720">
    <property type="entry name" value="NAD(P)-binding Rossmann-like Domain"/>
    <property type="match status" value="2"/>
</dbReference>
<dbReference type="InterPro" id="IPR006139">
    <property type="entry name" value="D-isomer_2_OHA_DH_cat_dom"/>
</dbReference>
<dbReference type="Proteomes" id="UP000580856">
    <property type="component" value="Unassembled WGS sequence"/>
</dbReference>
<dbReference type="InterPro" id="IPR036291">
    <property type="entry name" value="NAD(P)-bd_dom_sf"/>
</dbReference>
<dbReference type="AlphaFoldDB" id="A0A846QRP1"/>
<evidence type="ECO:0000259" key="5">
    <source>
        <dbReference type="Pfam" id="PF00389"/>
    </source>
</evidence>
<dbReference type="GO" id="GO:0008465">
    <property type="term" value="F:hydroxypyruvate reductase (NADH) activity"/>
    <property type="evidence" value="ECO:0007669"/>
    <property type="project" value="UniProtKB-EC"/>
</dbReference>
<dbReference type="PANTHER" id="PTHR43761">
    <property type="entry name" value="D-ISOMER SPECIFIC 2-HYDROXYACID DEHYDROGENASE FAMILY PROTEIN (AFU_ORTHOLOGUE AFUA_1G13630)"/>
    <property type="match status" value="1"/>
</dbReference>
<dbReference type="SUPFAM" id="SSF51735">
    <property type="entry name" value="NAD(P)-binding Rossmann-fold domains"/>
    <property type="match status" value="1"/>
</dbReference>
<name>A0A846QRP1_9BACT</name>
<evidence type="ECO:0000256" key="4">
    <source>
        <dbReference type="RuleBase" id="RU003719"/>
    </source>
</evidence>
<dbReference type="EMBL" id="JAATJA010000003">
    <property type="protein sequence ID" value="NJB69033.1"/>
    <property type="molecule type" value="Genomic_DNA"/>
</dbReference>
<evidence type="ECO:0000259" key="6">
    <source>
        <dbReference type="Pfam" id="PF02826"/>
    </source>
</evidence>
<dbReference type="Pfam" id="PF02826">
    <property type="entry name" value="2-Hacid_dh_C"/>
    <property type="match status" value="1"/>
</dbReference>
<dbReference type="GO" id="GO:0051287">
    <property type="term" value="F:NAD binding"/>
    <property type="evidence" value="ECO:0007669"/>
    <property type="project" value="InterPro"/>
</dbReference>
<keyword evidence="2 4" id="KW-0560">Oxidoreductase</keyword>
<evidence type="ECO:0000313" key="7">
    <source>
        <dbReference type="EMBL" id="NJB69033.1"/>
    </source>
</evidence>
<dbReference type="PROSITE" id="PS00670">
    <property type="entry name" value="D_2_HYDROXYACID_DH_2"/>
    <property type="match status" value="1"/>
</dbReference>
<evidence type="ECO:0000256" key="3">
    <source>
        <dbReference type="ARBA" id="ARBA00023027"/>
    </source>
</evidence>
<evidence type="ECO:0000256" key="2">
    <source>
        <dbReference type="ARBA" id="ARBA00023002"/>
    </source>
</evidence>
<sequence length="324" mass="34952">MKIVVLDGHTLNPGDNPWVPLEELGDVTVYPRTATEDIVPRAQDAEIVLVNKTPLTAETLSQLPNLRYIGVLATGFDVVDLEAAGRRGIPVCNVPGYATNAVAQYVFAMILELDHHIRDHDASVKAGLWAASEDWCFWNTPQIELTGQTMGIIGFGAIGSRVSELAHAFGMKVLACTRTPKPVPDYAPFSYASIEEVFEQADVISLHCPLTADNERFVNADLLSRMKPEALFINTARGRLVDEHALAAALAAGKLRGAALDVVSAEPISSDNPLLSAPGCILTPHIAWASLTARQNLMRQAGANVRAYLAGRPANVVNDTWLAR</sequence>
<feature type="domain" description="D-isomer specific 2-hydroxyacid dehydrogenase NAD-binding" evidence="6">
    <location>
        <begin position="107"/>
        <end position="287"/>
    </location>
</feature>
<proteinExistence type="inferred from homology"/>
<dbReference type="InterPro" id="IPR050418">
    <property type="entry name" value="D-iso_2-hydroxyacid_DH_PdxB"/>
</dbReference>
<dbReference type="CDD" id="cd12162">
    <property type="entry name" value="2-Hacid_dh_4"/>
    <property type="match status" value="1"/>
</dbReference>
<dbReference type="RefSeq" id="WP_167942122.1">
    <property type="nucleotide sequence ID" value="NZ_JAATJA010000003.1"/>
</dbReference>
<evidence type="ECO:0000313" key="8">
    <source>
        <dbReference type="Proteomes" id="UP000580856"/>
    </source>
</evidence>
<dbReference type="InterPro" id="IPR029753">
    <property type="entry name" value="D-isomer_DH_CS"/>
</dbReference>
<reference evidence="7 8" key="1">
    <citation type="submission" date="2020-03" db="EMBL/GenBank/DDBJ databases">
        <title>Genomic Encyclopedia of Type Strains, Phase IV (KMG-IV): sequencing the most valuable type-strain genomes for metagenomic binning, comparative biology and taxonomic classification.</title>
        <authorList>
            <person name="Goeker M."/>
        </authorList>
    </citation>
    <scope>NUCLEOTIDE SEQUENCE [LARGE SCALE GENOMIC DNA]</scope>
    <source>
        <strain evidence="7 8">DSM 24233</strain>
    </source>
</reference>
<dbReference type="PROSITE" id="PS00065">
    <property type="entry name" value="D_2_HYDROXYACID_DH_1"/>
    <property type="match status" value="1"/>
</dbReference>
<gene>
    <name evidence="7" type="ORF">GGQ74_002727</name>
</gene>
<dbReference type="FunFam" id="3.40.50.720:FF:000203">
    <property type="entry name" value="D-3-phosphoglycerate dehydrogenase (SerA)"/>
    <property type="match status" value="1"/>
</dbReference>
<feature type="domain" description="D-isomer specific 2-hydroxyacid dehydrogenase catalytic" evidence="5">
    <location>
        <begin position="21"/>
        <end position="318"/>
    </location>
</feature>
<organism evidence="7 8">
    <name type="scientific">Desulfobaculum xiamenense</name>
    <dbReference type="NCBI Taxonomy" id="995050"/>
    <lineage>
        <taxon>Bacteria</taxon>
        <taxon>Pseudomonadati</taxon>
        <taxon>Thermodesulfobacteriota</taxon>
        <taxon>Desulfovibrionia</taxon>
        <taxon>Desulfovibrionales</taxon>
        <taxon>Desulfovibrionaceae</taxon>
        <taxon>Desulfobaculum</taxon>
    </lineage>
</organism>
<keyword evidence="8" id="KW-1185">Reference proteome</keyword>
<dbReference type="SUPFAM" id="SSF52283">
    <property type="entry name" value="Formate/glycerate dehydrogenase catalytic domain-like"/>
    <property type="match status" value="1"/>
</dbReference>